<gene>
    <name evidence="2" type="ORF">Ccrd_000126</name>
</gene>
<feature type="compositionally biased region" description="Polar residues" evidence="1">
    <location>
        <begin position="427"/>
        <end position="441"/>
    </location>
</feature>
<feature type="compositionally biased region" description="Low complexity" evidence="1">
    <location>
        <begin position="463"/>
        <end position="479"/>
    </location>
</feature>
<reference evidence="2 3" key="1">
    <citation type="journal article" date="2016" name="Sci. Rep.">
        <title>The genome sequence of the outbreeding globe artichoke constructed de novo incorporating a phase-aware low-pass sequencing strategy of F1 progeny.</title>
        <authorList>
            <person name="Scaglione D."/>
            <person name="Reyes-Chin-Wo S."/>
            <person name="Acquadro A."/>
            <person name="Froenicke L."/>
            <person name="Portis E."/>
            <person name="Beitel C."/>
            <person name="Tirone M."/>
            <person name="Mauro R."/>
            <person name="Lo Monaco A."/>
            <person name="Mauromicale G."/>
            <person name="Faccioli P."/>
            <person name="Cattivelli L."/>
            <person name="Rieseberg L."/>
            <person name="Michelmore R."/>
            <person name="Lanteri S."/>
        </authorList>
    </citation>
    <scope>NUCLEOTIDE SEQUENCE [LARGE SCALE GENOMIC DNA]</scope>
    <source>
        <strain evidence="2">2C</strain>
    </source>
</reference>
<feature type="compositionally biased region" description="Polar residues" evidence="1">
    <location>
        <begin position="224"/>
        <end position="240"/>
    </location>
</feature>
<feature type="compositionally biased region" description="Polar residues" evidence="1">
    <location>
        <begin position="208"/>
        <end position="217"/>
    </location>
</feature>
<sequence>MRLVMVAMTVVVVGGKEREERESSKEEEEERLIQCTSLYLYRPANVLFSGVISDRGTLGGAEKIFGSVVPSYISGGRTEGQAESNNMKLAAKLDGLMAENQYPVTSFADDYDGKREGAGSKHGRLGAISTLNGLTIVDKHTDVHEEEGWITIPCKELPDGWTEESDMLPFRSLDRPFVFPGEQVHILACLSACKQDVETITSLNPAEVTSKSGVGQNTKKHNVQTEQGPTQVSKVESSDLTEGKMNHKNKVAAESALRMEEYRRKTEALLKRFRNSHFFARIAEADEALWSRRKTQETFPGSTSTIGGKFLPVESSNDVNKEPPLNVDRGSLDASTSGGVAKNDVKCSLLANGDIVVLLQVTIGVDFLRDPVLEVLQFEKYQEAALTSGCSEDLGHTKQDPYGDLLKWLLPLRNSVSTPHFFPPPQMSSSPNARSSLTKPNAPSSFGSQNFLLGQFRSHSMTSLSSKSVPSPTPLTSSSRPHVGLEDWDQYLSDKSGSERSGEGLLSFRGVPLEPERFSVRCGLEGIYIPGRRWRRKIEIIQPLEINCSVVDCNTEDLLCVQIKNVSPAHAPDIVIYLDAITVIFEEALEGGPPLSLPTVCIEAGNDHGLPDLALSSNAQGEKSSRPSLWAGSARSSLYSFSNVDRCAFPANKYSVLVSCRCNYTGSRLFFKQPTNWRPHIQKDLLISVASQMSKQILGPHDRITRLPIQVLTLQASNLTNEDLTLTLLAPSSLTSPSVVSLSCSSASPLSPSDESVARTSGDMQGISLQRLCAASKVLDQKWGDDGWWRPDSFNEQTISISDVIPRNGMGHTHLWLKSRVPLGCVPSRSTVTIELELLPLTDGIITLDSLQINVEKGSGL</sequence>
<dbReference type="PANTHER" id="PTHR36034:SF5">
    <property type="match status" value="1"/>
</dbReference>
<evidence type="ECO:0000313" key="3">
    <source>
        <dbReference type="Proteomes" id="UP000243975"/>
    </source>
</evidence>
<organism evidence="2 3">
    <name type="scientific">Cynara cardunculus var. scolymus</name>
    <name type="common">Globe artichoke</name>
    <name type="synonym">Cynara scolymus</name>
    <dbReference type="NCBI Taxonomy" id="59895"/>
    <lineage>
        <taxon>Eukaryota</taxon>
        <taxon>Viridiplantae</taxon>
        <taxon>Streptophyta</taxon>
        <taxon>Embryophyta</taxon>
        <taxon>Tracheophyta</taxon>
        <taxon>Spermatophyta</taxon>
        <taxon>Magnoliopsida</taxon>
        <taxon>eudicotyledons</taxon>
        <taxon>Gunneridae</taxon>
        <taxon>Pentapetalae</taxon>
        <taxon>asterids</taxon>
        <taxon>campanulids</taxon>
        <taxon>Asterales</taxon>
        <taxon>Asteraceae</taxon>
        <taxon>Carduoideae</taxon>
        <taxon>Cardueae</taxon>
        <taxon>Carduinae</taxon>
        <taxon>Cynara</taxon>
    </lineage>
</organism>
<dbReference type="Proteomes" id="UP000243975">
    <property type="component" value="Unassembled WGS sequence"/>
</dbReference>
<accession>A0A103XVR0</accession>
<name>A0A103XVR0_CYNCS</name>
<dbReference type="AlphaFoldDB" id="A0A103XVR0"/>
<protein>
    <submittedName>
        <fullName evidence="2">Uncharacterized protein</fullName>
    </submittedName>
</protein>
<keyword evidence="3" id="KW-1185">Reference proteome</keyword>
<evidence type="ECO:0000256" key="1">
    <source>
        <dbReference type="SAM" id="MobiDB-lite"/>
    </source>
</evidence>
<comment type="caution">
    <text evidence="2">The sequence shown here is derived from an EMBL/GenBank/DDBJ whole genome shotgun (WGS) entry which is preliminary data.</text>
</comment>
<dbReference type="Gramene" id="KVH97769">
    <property type="protein sequence ID" value="KVH97769"/>
    <property type="gene ID" value="Ccrd_000126"/>
</dbReference>
<feature type="region of interest" description="Disordered" evidence="1">
    <location>
        <begin position="463"/>
        <end position="482"/>
    </location>
</feature>
<feature type="region of interest" description="Disordered" evidence="1">
    <location>
        <begin position="420"/>
        <end position="441"/>
    </location>
</feature>
<feature type="region of interest" description="Disordered" evidence="1">
    <location>
        <begin position="208"/>
        <end position="242"/>
    </location>
</feature>
<feature type="region of interest" description="Disordered" evidence="1">
    <location>
        <begin position="296"/>
        <end position="334"/>
    </location>
</feature>
<evidence type="ECO:0000313" key="2">
    <source>
        <dbReference type="EMBL" id="KVH97769.1"/>
    </source>
</evidence>
<dbReference type="PANTHER" id="PTHR36034">
    <property type="entry name" value="EXPRESSED PROTEIN"/>
    <property type="match status" value="1"/>
</dbReference>
<feature type="compositionally biased region" description="Polar residues" evidence="1">
    <location>
        <begin position="297"/>
        <end position="306"/>
    </location>
</feature>
<dbReference type="STRING" id="59895.A0A103XVR0"/>
<dbReference type="OMA" id="FSEFTEM"/>
<dbReference type="EMBL" id="LEKV01003819">
    <property type="protein sequence ID" value="KVH97769.1"/>
    <property type="molecule type" value="Genomic_DNA"/>
</dbReference>
<proteinExistence type="predicted"/>